<keyword evidence="1" id="KW-0560">Oxidoreductase</keyword>
<dbReference type="PANTHER" id="PTHR13847">
    <property type="entry name" value="SARCOSINE DEHYDROGENASE-RELATED"/>
    <property type="match status" value="1"/>
</dbReference>
<name>A0ABX2PK59_9RHOB</name>
<dbReference type="PRINTS" id="PR00411">
    <property type="entry name" value="PNDRDTASEI"/>
</dbReference>
<evidence type="ECO:0000313" key="4">
    <source>
        <dbReference type="EMBL" id="NVO29377.1"/>
    </source>
</evidence>
<feature type="domain" description="FAD dependent oxidoreductase" evidence="3">
    <location>
        <begin position="31"/>
        <end position="381"/>
    </location>
</feature>
<dbReference type="SUPFAM" id="SSF51905">
    <property type="entry name" value="FAD/NAD(P)-binding domain"/>
    <property type="match status" value="1"/>
</dbReference>
<accession>A0ABX2PK59</accession>
<dbReference type="InterPro" id="IPR036188">
    <property type="entry name" value="FAD/NAD-bd_sf"/>
</dbReference>
<dbReference type="Pfam" id="PF01266">
    <property type="entry name" value="DAO"/>
    <property type="match status" value="1"/>
</dbReference>
<protein>
    <submittedName>
        <fullName evidence="4">FAD-binding oxidoreductase</fullName>
    </submittedName>
</protein>
<comment type="caution">
    <text evidence="4">The sequence shown here is derived from an EMBL/GenBank/DDBJ whole genome shotgun (WGS) entry which is preliminary data.</text>
</comment>
<evidence type="ECO:0000256" key="2">
    <source>
        <dbReference type="SAM" id="MobiDB-lite"/>
    </source>
</evidence>
<organism evidence="4 5">
    <name type="scientific">Donghicola mangrovi</name>
    <dbReference type="NCBI Taxonomy" id="2729614"/>
    <lineage>
        <taxon>Bacteria</taxon>
        <taxon>Pseudomonadati</taxon>
        <taxon>Pseudomonadota</taxon>
        <taxon>Alphaproteobacteria</taxon>
        <taxon>Rhodobacterales</taxon>
        <taxon>Roseobacteraceae</taxon>
        <taxon>Donghicola</taxon>
    </lineage>
</organism>
<dbReference type="Proteomes" id="UP000523601">
    <property type="component" value="Unassembled WGS sequence"/>
</dbReference>
<dbReference type="Gene3D" id="3.30.9.10">
    <property type="entry name" value="D-Amino Acid Oxidase, subunit A, domain 2"/>
    <property type="match status" value="1"/>
</dbReference>
<gene>
    <name evidence="4" type="ORF">HJ526_18305</name>
</gene>
<dbReference type="EMBL" id="JABCJD010000015">
    <property type="protein sequence ID" value="NVO29377.1"/>
    <property type="molecule type" value="Genomic_DNA"/>
</dbReference>
<dbReference type="Gene3D" id="3.50.50.60">
    <property type="entry name" value="FAD/NAD(P)-binding domain"/>
    <property type="match status" value="1"/>
</dbReference>
<dbReference type="InterPro" id="IPR006076">
    <property type="entry name" value="FAD-dep_OxRdtase"/>
</dbReference>
<keyword evidence="5" id="KW-1185">Reference proteome</keyword>
<dbReference type="PANTHER" id="PTHR13847:SF275">
    <property type="entry name" value="GAMMA-GLUTAMYLPUTRESCINE OXIDOREDUCTASE"/>
    <property type="match status" value="1"/>
</dbReference>
<evidence type="ECO:0000256" key="1">
    <source>
        <dbReference type="ARBA" id="ARBA00023002"/>
    </source>
</evidence>
<evidence type="ECO:0000313" key="5">
    <source>
        <dbReference type="Proteomes" id="UP000523601"/>
    </source>
</evidence>
<sequence length="426" mass="44809">MTTKSLSHGLWAASAPEAPPTPELDREIHVDVAVIGAGYTGLSAALHLAELGRSVAVLEAEVPGHGGSGRNVGLVNAGMWVMPDALRQNLGEDLGGRMLSFLGDGPSAVFDLINQHGIDCEATRRGTLHCAVGSSGLTEISERAQQWSALNAPVEVLAAKGAAEKLGTKAFEGALWDHRAGTVQPMAYVRGLCCAAMKAGALVYGKSPVTEVGQGPDHWTLTTPTGKVHADWLIAATNMYTASVWPELATSQVVLPYFNMATASLPADVLASILPERQGAWDTRSVLTSFRLDQAGRLIFGSVGQLGVEAAIHAGFAQRSLRAMYPQLGEISFDYQWWGQIGMTPDNLPRITKLGRNALAVSGYNGRGIAPGTVCGRALAHHIAGNLPISEIPLPVVDLTPDPMRTARGLGYRAGAAALHAVAQRV</sequence>
<evidence type="ECO:0000259" key="3">
    <source>
        <dbReference type="Pfam" id="PF01266"/>
    </source>
</evidence>
<proteinExistence type="predicted"/>
<feature type="region of interest" description="Disordered" evidence="2">
    <location>
        <begin position="1"/>
        <end position="22"/>
    </location>
</feature>
<reference evidence="4 5" key="1">
    <citation type="submission" date="2020-04" db="EMBL/GenBank/DDBJ databases">
        <title>Donghicola sp., a member of the Rhodobacteraceae family isolated from mangrove forest in Thailand.</title>
        <authorList>
            <person name="Charoenyingcharoen P."/>
            <person name="Yukphan P."/>
        </authorList>
    </citation>
    <scope>NUCLEOTIDE SEQUENCE [LARGE SCALE GENOMIC DNA]</scope>
    <source>
        <strain evidence="4 5">C2-DW-16</strain>
    </source>
</reference>